<feature type="compositionally biased region" description="Basic residues" evidence="1">
    <location>
        <begin position="55"/>
        <end position="65"/>
    </location>
</feature>
<reference evidence="3" key="1">
    <citation type="submission" date="2016-10" db="EMBL/GenBank/DDBJ databases">
        <authorList>
            <person name="Varghese N."/>
            <person name="Submissions S."/>
        </authorList>
    </citation>
    <scope>NUCLEOTIDE SEQUENCE [LARGE SCALE GENOMIC DNA]</scope>
    <source>
        <strain evidence="3">DSM 44260</strain>
    </source>
</reference>
<evidence type="ECO:0000313" key="3">
    <source>
        <dbReference type="Proteomes" id="UP000199051"/>
    </source>
</evidence>
<dbReference type="Proteomes" id="UP000199051">
    <property type="component" value="Unassembled WGS sequence"/>
</dbReference>
<gene>
    <name evidence="2" type="ORF">SAMN04487818_106124</name>
</gene>
<dbReference type="AlphaFoldDB" id="A0A1H9T8A0"/>
<name>A0A1H9T8A0_9PSEU</name>
<sequence>MSTDLLIRLAELEGRVRAAIKNHESTNPALTGPPHAPRPDHMTADPAFTATRPLPVHRRRQGPIT</sequence>
<feature type="region of interest" description="Disordered" evidence="1">
    <location>
        <begin position="21"/>
        <end position="65"/>
    </location>
</feature>
<dbReference type="EMBL" id="FOGI01000006">
    <property type="protein sequence ID" value="SER93490.1"/>
    <property type="molecule type" value="Genomic_DNA"/>
</dbReference>
<keyword evidence="3" id="KW-1185">Reference proteome</keyword>
<accession>A0A1H9T8A0</accession>
<proteinExistence type="predicted"/>
<dbReference type="STRING" id="155974.SAMN04487818_106124"/>
<evidence type="ECO:0000256" key="1">
    <source>
        <dbReference type="SAM" id="MobiDB-lite"/>
    </source>
</evidence>
<protein>
    <submittedName>
        <fullName evidence="2">Uncharacterized protein</fullName>
    </submittedName>
</protein>
<organism evidence="2 3">
    <name type="scientific">Actinokineospora terrae</name>
    <dbReference type="NCBI Taxonomy" id="155974"/>
    <lineage>
        <taxon>Bacteria</taxon>
        <taxon>Bacillati</taxon>
        <taxon>Actinomycetota</taxon>
        <taxon>Actinomycetes</taxon>
        <taxon>Pseudonocardiales</taxon>
        <taxon>Pseudonocardiaceae</taxon>
        <taxon>Actinokineospora</taxon>
    </lineage>
</organism>
<evidence type="ECO:0000313" key="2">
    <source>
        <dbReference type="EMBL" id="SER93490.1"/>
    </source>
</evidence>